<organism evidence="1">
    <name type="scientific">Ehrlichia muris subsp. eauclairensis</name>
    <dbReference type="NCBI Taxonomy" id="2020671"/>
    <lineage>
        <taxon>Bacteria</taxon>
        <taxon>Pseudomonadati</taxon>
        <taxon>Pseudomonadota</taxon>
        <taxon>Alphaproteobacteria</taxon>
        <taxon>Rickettsiales</taxon>
        <taxon>Anaplasmataceae</taxon>
        <taxon>Ehrlichia</taxon>
    </lineage>
</organism>
<evidence type="ECO:0000313" key="1">
    <source>
        <dbReference type="EMBL" id="AHA86589.1"/>
    </source>
</evidence>
<accession>V5NG25</accession>
<dbReference type="EMBL" id="KF523727">
    <property type="protein sequence ID" value="AHA86589.1"/>
    <property type="molecule type" value="Genomic_DNA"/>
</dbReference>
<proteinExistence type="predicted"/>
<name>V5NG25_9RICK</name>
<gene>
    <name evidence="1" type="primary">p13</name>
</gene>
<sequence length="109" mass="12739">MLYKMRINMLQISERNLQGSPQIELPNSSQEIQLSDIDKRVSVDPYELGLLLAGFFSAMNSFSYSCSQYHHCYYYDCCYDPSCYFDYTASDCCVRPKMQDNLLQEYSES</sequence>
<reference evidence="1" key="1">
    <citation type="submission" date="2013-08" db="EMBL/GenBank/DDBJ databases">
        <title>Preliminary genetic characterization of outer membrane proteins of a newly emerged pathogenic Ehrlichia.</title>
        <authorList>
            <person name="Crocquet-Valdes P.A."/>
            <person name="Saito T.B."/>
            <person name="Thirumalapura N.R."/>
            <person name="Walker D.H."/>
        </authorList>
    </citation>
    <scope>NUCLEOTIDE SEQUENCE</scope>
    <source>
        <strain evidence="1">Wisconsin_h</strain>
    </source>
</reference>
<dbReference type="AlphaFoldDB" id="V5NG25"/>
<protein>
    <submittedName>
        <fullName evidence="1">Outer membrane protein P13</fullName>
    </submittedName>
</protein>